<evidence type="ECO:0000313" key="2">
    <source>
        <dbReference type="Proteomes" id="UP000003160"/>
    </source>
</evidence>
<gene>
    <name evidence="1" type="ORF">HMPREF0645_2786</name>
</gene>
<sequence>MLGWLINGTKIVSRSYKDFKNRIKYKNTSGKIQDEPYGSVRGLITY</sequence>
<protein>
    <submittedName>
        <fullName evidence="1">Uncharacterized protein</fullName>
    </submittedName>
</protein>
<dbReference type="Proteomes" id="UP000003160">
    <property type="component" value="Unassembled WGS sequence"/>
</dbReference>
<evidence type="ECO:0000313" key="1">
    <source>
        <dbReference type="EMBL" id="EFA42798.1"/>
    </source>
</evidence>
<keyword evidence="2" id="KW-1185">Reference proteome</keyword>
<accession>D1Q0Q1</accession>
<comment type="caution">
    <text evidence="1">The sequence shown here is derived from an EMBL/GenBank/DDBJ whole genome shotgun (WGS) entry which is preliminary data.</text>
</comment>
<dbReference type="HOGENOM" id="CLU_3187233_0_0_10"/>
<dbReference type="EMBL" id="ACKS01000110">
    <property type="protein sequence ID" value="EFA42798.1"/>
    <property type="molecule type" value="Genomic_DNA"/>
</dbReference>
<reference evidence="1 2" key="1">
    <citation type="submission" date="2009-10" db="EMBL/GenBank/DDBJ databases">
        <authorList>
            <person name="Qin X."/>
            <person name="Bachman B."/>
            <person name="Battles P."/>
            <person name="Bell A."/>
            <person name="Bess C."/>
            <person name="Bickham C."/>
            <person name="Chaboub L."/>
            <person name="Chen D."/>
            <person name="Coyle M."/>
            <person name="Deiros D.R."/>
            <person name="Dinh H."/>
            <person name="Forbes L."/>
            <person name="Fowler G."/>
            <person name="Francisco L."/>
            <person name="Fu Q."/>
            <person name="Gubbala S."/>
            <person name="Hale W."/>
            <person name="Han Y."/>
            <person name="Hemphill L."/>
            <person name="Highlander S.K."/>
            <person name="Hirani K."/>
            <person name="Hogues M."/>
            <person name="Jackson L."/>
            <person name="Jakkamsetti A."/>
            <person name="Javaid M."/>
            <person name="Jiang H."/>
            <person name="Korchina V."/>
            <person name="Kovar C."/>
            <person name="Lara F."/>
            <person name="Lee S."/>
            <person name="Mata R."/>
            <person name="Mathew T."/>
            <person name="Moen C."/>
            <person name="Morales K."/>
            <person name="Munidasa M."/>
            <person name="Nazareth L."/>
            <person name="Ngo R."/>
            <person name="Nguyen L."/>
            <person name="Okwuonu G."/>
            <person name="Ongeri F."/>
            <person name="Patil S."/>
            <person name="Petrosino J."/>
            <person name="Pham C."/>
            <person name="Pham P."/>
            <person name="Pu L.-L."/>
            <person name="Puazo M."/>
            <person name="Raj R."/>
            <person name="Reid J."/>
            <person name="Rouhana J."/>
            <person name="Saada N."/>
            <person name="Shang Y."/>
            <person name="Simmons D."/>
            <person name="Thornton R."/>
            <person name="Warren J."/>
            <person name="Weissenberger G."/>
            <person name="Zhang J."/>
            <person name="Zhang L."/>
            <person name="Zhou C."/>
            <person name="Zhu D."/>
            <person name="Muzny D."/>
            <person name="Worley K."/>
            <person name="Gibbs R."/>
        </authorList>
    </citation>
    <scope>NUCLEOTIDE SEQUENCE [LARGE SCALE GENOMIC DNA]</scope>
    <source>
        <strain evidence="1 2">DSM 17361</strain>
    </source>
</reference>
<name>D1Q0Q1_9BACT</name>
<proteinExistence type="predicted"/>
<organism evidence="1 2">
    <name type="scientific">Hallella bergensis DSM 17361</name>
    <dbReference type="NCBI Taxonomy" id="585502"/>
    <lineage>
        <taxon>Bacteria</taxon>
        <taxon>Pseudomonadati</taxon>
        <taxon>Bacteroidota</taxon>
        <taxon>Bacteroidia</taxon>
        <taxon>Bacteroidales</taxon>
        <taxon>Prevotellaceae</taxon>
        <taxon>Hallella</taxon>
    </lineage>
</organism>
<dbReference type="AlphaFoldDB" id="D1Q0Q1"/>